<dbReference type="InterPro" id="IPR021109">
    <property type="entry name" value="Peptidase_aspartic_dom_sf"/>
</dbReference>
<name>A0ABV4N9R7_9VIBR</name>
<gene>
    <name evidence="2" type="ORF">AB4566_07050</name>
</gene>
<dbReference type="InterPro" id="IPR008503">
    <property type="entry name" value="Asp_endopeptidase"/>
</dbReference>
<proteinExistence type="predicted"/>
<organism evidence="2 3">
    <name type="scientific">Vibrio gallaecicus</name>
    <dbReference type="NCBI Taxonomy" id="552386"/>
    <lineage>
        <taxon>Bacteria</taxon>
        <taxon>Pseudomonadati</taxon>
        <taxon>Pseudomonadota</taxon>
        <taxon>Gammaproteobacteria</taxon>
        <taxon>Vibrionales</taxon>
        <taxon>Vibrionaceae</taxon>
        <taxon>Vibrio</taxon>
    </lineage>
</organism>
<evidence type="ECO:0000313" key="3">
    <source>
        <dbReference type="Proteomes" id="UP001570417"/>
    </source>
</evidence>
<dbReference type="Pfam" id="PF05618">
    <property type="entry name" value="Zn_protease"/>
    <property type="match status" value="1"/>
</dbReference>
<dbReference type="GO" id="GO:0006508">
    <property type="term" value="P:proteolysis"/>
    <property type="evidence" value="ECO:0007669"/>
    <property type="project" value="UniProtKB-KW"/>
</dbReference>
<dbReference type="GO" id="GO:0008233">
    <property type="term" value="F:peptidase activity"/>
    <property type="evidence" value="ECO:0007669"/>
    <property type="project" value="UniProtKB-KW"/>
</dbReference>
<keyword evidence="2" id="KW-0645">Protease</keyword>
<reference evidence="2 3" key="1">
    <citation type="journal article" date="2024" name="ISME J.">
        <title>Tailless and filamentous prophages are predominant in marine Vibrio.</title>
        <authorList>
            <person name="Steensen K."/>
            <person name="Seneca J."/>
            <person name="Bartlau N."/>
            <person name="Yu X.A."/>
            <person name="Hussain F.A."/>
            <person name="Polz M.F."/>
        </authorList>
    </citation>
    <scope>NUCLEOTIDE SEQUENCE [LARGE SCALE GENOMIC DNA]</scope>
    <source>
        <strain evidence="2 3">10N.222.51.A1</strain>
    </source>
</reference>
<keyword evidence="3" id="KW-1185">Reference proteome</keyword>
<protein>
    <submittedName>
        <fullName evidence="2">ATP-dependent zinc protease</fullName>
    </submittedName>
</protein>
<comment type="caution">
    <text evidence="2">The sequence shown here is derived from an EMBL/GenBank/DDBJ whole genome shotgun (WGS) entry which is preliminary data.</text>
</comment>
<dbReference type="PANTHER" id="PTHR38037">
    <property type="entry name" value="ZN_PROTEASE DOMAIN-CONTAINING PROTEIN"/>
    <property type="match status" value="1"/>
</dbReference>
<dbReference type="Proteomes" id="UP001570417">
    <property type="component" value="Unassembled WGS sequence"/>
</dbReference>
<sequence>MNNKMIIGNTEALCLPELGIARLHTRVDTGAKTSSLHVDNIVCLKEDGEKYVEFDLHPDIYHLEETVRCKSKLKASRKIKSSNGESEHRCVIETMLEIGGKQWPIDITLSNRQDMTYMMLLGRQGMSDKVIVDPNESFLLRSDS</sequence>
<dbReference type="SUPFAM" id="SSF50630">
    <property type="entry name" value="Acid proteases"/>
    <property type="match status" value="1"/>
</dbReference>
<feature type="domain" description="Retropepsin-like aspartic endopeptidase" evidence="1">
    <location>
        <begin position="6"/>
        <end position="139"/>
    </location>
</feature>
<evidence type="ECO:0000313" key="2">
    <source>
        <dbReference type="EMBL" id="MFA0568027.1"/>
    </source>
</evidence>
<evidence type="ECO:0000259" key="1">
    <source>
        <dbReference type="Pfam" id="PF05618"/>
    </source>
</evidence>
<dbReference type="PANTHER" id="PTHR38037:SF1">
    <property type="entry name" value="ATP-DEPENDENT ZINC PROTEASE DOMAIN-CONTAINING PROTEIN-RELATED"/>
    <property type="match status" value="1"/>
</dbReference>
<dbReference type="RefSeq" id="WP_137373646.1">
    <property type="nucleotide sequence ID" value="NZ_AP025491.1"/>
</dbReference>
<accession>A0ABV4N9R7</accession>
<keyword evidence="2" id="KW-0378">Hydrolase</keyword>
<dbReference type="Gene3D" id="2.40.70.10">
    <property type="entry name" value="Acid Proteases"/>
    <property type="match status" value="1"/>
</dbReference>
<dbReference type="EMBL" id="JBFRUW010000018">
    <property type="protein sequence ID" value="MFA0568027.1"/>
    <property type="molecule type" value="Genomic_DNA"/>
</dbReference>